<evidence type="ECO:0000313" key="1">
    <source>
        <dbReference type="EMBL" id="OTG05679.1"/>
    </source>
</evidence>
<proteinExistence type="predicted"/>
<organism evidence="1 2">
    <name type="scientific">Helianthus annuus</name>
    <name type="common">Common sunflower</name>
    <dbReference type="NCBI Taxonomy" id="4232"/>
    <lineage>
        <taxon>Eukaryota</taxon>
        <taxon>Viridiplantae</taxon>
        <taxon>Streptophyta</taxon>
        <taxon>Embryophyta</taxon>
        <taxon>Tracheophyta</taxon>
        <taxon>Spermatophyta</taxon>
        <taxon>Magnoliopsida</taxon>
        <taxon>eudicotyledons</taxon>
        <taxon>Gunneridae</taxon>
        <taxon>Pentapetalae</taxon>
        <taxon>asterids</taxon>
        <taxon>campanulids</taxon>
        <taxon>Asterales</taxon>
        <taxon>Asteraceae</taxon>
        <taxon>Asteroideae</taxon>
        <taxon>Heliantheae alliance</taxon>
        <taxon>Heliantheae</taxon>
        <taxon>Helianthus</taxon>
    </lineage>
</organism>
<protein>
    <submittedName>
        <fullName evidence="1">Uncharacterized protein</fullName>
    </submittedName>
</protein>
<dbReference type="AlphaFoldDB" id="A0A251T4E5"/>
<dbReference type="InParanoid" id="A0A251T4E5"/>
<gene>
    <name evidence="1" type="ORF">HannXRQ_Chr12g0376261</name>
</gene>
<keyword evidence="2" id="KW-1185">Reference proteome</keyword>
<sequence>MMMDKQTTLPVAPKVLAELRQVRSVVRVPFWCRSIGEHRGFLINWHRLLD</sequence>
<name>A0A251T4E5_HELAN</name>
<dbReference type="Proteomes" id="UP000215914">
    <property type="component" value="Chromosome 12"/>
</dbReference>
<dbReference type="EMBL" id="CM007901">
    <property type="protein sequence ID" value="OTG05679.1"/>
    <property type="molecule type" value="Genomic_DNA"/>
</dbReference>
<accession>A0A251T4E5</accession>
<reference evidence="2" key="1">
    <citation type="journal article" date="2017" name="Nature">
        <title>The sunflower genome provides insights into oil metabolism, flowering and Asterid evolution.</title>
        <authorList>
            <person name="Badouin H."/>
            <person name="Gouzy J."/>
            <person name="Grassa C.J."/>
            <person name="Murat F."/>
            <person name="Staton S.E."/>
            <person name="Cottret L."/>
            <person name="Lelandais-Briere C."/>
            <person name="Owens G.L."/>
            <person name="Carrere S."/>
            <person name="Mayjonade B."/>
            <person name="Legrand L."/>
            <person name="Gill N."/>
            <person name="Kane N.C."/>
            <person name="Bowers J.E."/>
            <person name="Hubner S."/>
            <person name="Bellec A."/>
            <person name="Berard A."/>
            <person name="Berges H."/>
            <person name="Blanchet N."/>
            <person name="Boniface M.C."/>
            <person name="Brunel D."/>
            <person name="Catrice O."/>
            <person name="Chaidir N."/>
            <person name="Claudel C."/>
            <person name="Donnadieu C."/>
            <person name="Faraut T."/>
            <person name="Fievet G."/>
            <person name="Helmstetter N."/>
            <person name="King M."/>
            <person name="Knapp S.J."/>
            <person name="Lai Z."/>
            <person name="Le Paslier M.C."/>
            <person name="Lippi Y."/>
            <person name="Lorenzon L."/>
            <person name="Mandel J.R."/>
            <person name="Marage G."/>
            <person name="Marchand G."/>
            <person name="Marquand E."/>
            <person name="Bret-Mestries E."/>
            <person name="Morien E."/>
            <person name="Nambeesan S."/>
            <person name="Nguyen T."/>
            <person name="Pegot-Espagnet P."/>
            <person name="Pouilly N."/>
            <person name="Raftis F."/>
            <person name="Sallet E."/>
            <person name="Schiex T."/>
            <person name="Thomas J."/>
            <person name="Vandecasteele C."/>
            <person name="Vares D."/>
            <person name="Vear F."/>
            <person name="Vautrin S."/>
            <person name="Crespi M."/>
            <person name="Mangin B."/>
            <person name="Burke J.M."/>
            <person name="Salse J."/>
            <person name="Munos S."/>
            <person name="Vincourt P."/>
            <person name="Rieseberg L.H."/>
            <person name="Langlade N.B."/>
        </authorList>
    </citation>
    <scope>NUCLEOTIDE SEQUENCE [LARGE SCALE GENOMIC DNA]</scope>
    <source>
        <strain evidence="2">cv. SF193</strain>
    </source>
</reference>
<evidence type="ECO:0000313" key="2">
    <source>
        <dbReference type="Proteomes" id="UP000215914"/>
    </source>
</evidence>